<feature type="compositionally biased region" description="Basic and acidic residues" evidence="7">
    <location>
        <begin position="527"/>
        <end position="544"/>
    </location>
</feature>
<dbReference type="PROSITE" id="PS51183">
    <property type="entry name" value="JMJN"/>
    <property type="match status" value="1"/>
</dbReference>
<feature type="compositionally biased region" description="Polar residues" evidence="7">
    <location>
        <begin position="589"/>
        <end position="605"/>
    </location>
</feature>
<dbReference type="PROSITE" id="PS51184">
    <property type="entry name" value="JMJC"/>
    <property type="match status" value="1"/>
</dbReference>
<organism evidence="11 12">
    <name type="scientific">Ceratobasidium theobromae</name>
    <dbReference type="NCBI Taxonomy" id="1582974"/>
    <lineage>
        <taxon>Eukaryota</taxon>
        <taxon>Fungi</taxon>
        <taxon>Dikarya</taxon>
        <taxon>Basidiomycota</taxon>
        <taxon>Agaricomycotina</taxon>
        <taxon>Agaricomycetes</taxon>
        <taxon>Cantharellales</taxon>
        <taxon>Ceratobasidiaceae</taxon>
        <taxon>Ceratobasidium</taxon>
    </lineage>
</organism>
<dbReference type="EC" id="1.14.11.66" evidence="2"/>
<reference evidence="11 12" key="1">
    <citation type="journal article" date="2019" name="Fungal Biol. Biotechnol.">
        <title>Draft genome sequence of fastidious pathogen Ceratobasidium theobromae, which causes vascular-streak dieback in Theobroma cacao.</title>
        <authorList>
            <person name="Ali S.S."/>
            <person name="Asman A."/>
            <person name="Shao J."/>
            <person name="Firmansyah A.P."/>
            <person name="Susilo A.W."/>
            <person name="Rosmana A."/>
            <person name="McMahon P."/>
            <person name="Junaid M."/>
            <person name="Guest D."/>
            <person name="Kheng T.Y."/>
            <person name="Meinhardt L.W."/>
            <person name="Bailey B.A."/>
        </authorList>
    </citation>
    <scope>NUCLEOTIDE SEQUENCE [LARGE SCALE GENOMIC DNA]</scope>
    <source>
        <strain evidence="11 12">CT2</strain>
    </source>
</reference>
<keyword evidence="5" id="KW-0862">Zinc</keyword>
<keyword evidence="3" id="KW-0479">Metal-binding</keyword>
<comment type="caution">
    <text evidence="11">The sequence shown here is derived from an EMBL/GenBank/DDBJ whole genome shotgun (WGS) entry which is preliminary data.</text>
</comment>
<dbReference type="PANTHER" id="PTHR10694">
    <property type="entry name" value="LYSINE-SPECIFIC DEMETHYLASE"/>
    <property type="match status" value="1"/>
</dbReference>
<feature type="domain" description="JmjN" evidence="8">
    <location>
        <begin position="100"/>
        <end position="141"/>
    </location>
</feature>
<dbReference type="CDD" id="cd15571">
    <property type="entry name" value="ePHD"/>
    <property type="match status" value="1"/>
</dbReference>
<evidence type="ECO:0000259" key="10">
    <source>
        <dbReference type="PROSITE" id="PS51805"/>
    </source>
</evidence>
<evidence type="ECO:0000259" key="9">
    <source>
        <dbReference type="PROSITE" id="PS51184"/>
    </source>
</evidence>
<dbReference type="InterPro" id="IPR034732">
    <property type="entry name" value="EPHD"/>
</dbReference>
<dbReference type="InterPro" id="IPR001965">
    <property type="entry name" value="Znf_PHD"/>
</dbReference>
<feature type="compositionally biased region" description="Polar residues" evidence="7">
    <location>
        <begin position="872"/>
        <end position="888"/>
    </location>
</feature>
<comment type="catalytic activity">
    <reaction evidence="6">
        <text>N(6),N(6),N(6)-trimethyl-L-lysyl(9)-[histone H3] + 2 2-oxoglutarate + 2 O2 = N(6)-methyl-L-lysyl(9)-[histone H3] + 2 formaldehyde + 2 succinate + 2 CO2</text>
        <dbReference type="Rhea" id="RHEA:60200"/>
        <dbReference type="Rhea" id="RHEA-COMP:15538"/>
        <dbReference type="Rhea" id="RHEA-COMP:15542"/>
        <dbReference type="ChEBI" id="CHEBI:15379"/>
        <dbReference type="ChEBI" id="CHEBI:16526"/>
        <dbReference type="ChEBI" id="CHEBI:16810"/>
        <dbReference type="ChEBI" id="CHEBI:16842"/>
        <dbReference type="ChEBI" id="CHEBI:30031"/>
        <dbReference type="ChEBI" id="CHEBI:61929"/>
        <dbReference type="ChEBI" id="CHEBI:61961"/>
        <dbReference type="EC" id="1.14.11.66"/>
    </reaction>
</comment>
<dbReference type="GO" id="GO:0140684">
    <property type="term" value="F:histone H3K9me2/H3K9me3 demethylase activity"/>
    <property type="evidence" value="ECO:0007669"/>
    <property type="project" value="UniProtKB-EC"/>
</dbReference>
<feature type="domain" description="JmjC" evidence="9">
    <location>
        <begin position="312"/>
        <end position="477"/>
    </location>
</feature>
<feature type="region of interest" description="Disordered" evidence="7">
    <location>
        <begin position="860"/>
        <end position="910"/>
    </location>
</feature>
<dbReference type="GO" id="GO:0005634">
    <property type="term" value="C:nucleus"/>
    <property type="evidence" value="ECO:0007669"/>
    <property type="project" value="TreeGrafter"/>
</dbReference>
<sequence>MAFSSTSPFPSHLDTGISRTFHSYSPISSRESTPELTPEQERARRRAIVQPAFFYPNTGAFDPSDDVAEPSKRTDADVDEDALADELLDPAEDPRATRGIPVFRPTMEEFADFEKYMEKVELWGRRSGIVKIIPPQEWRDGLSSTASRLSGVKLRNPIEQHMIGRTGLYRQQNEERRHTYSVRDWAALCARDGLRAPRPRDIIQHELNARRSRRARKGEDTVEDDQERAALSEALRKIDQRGHQSSHSAHIQRTDSEFYNSLNPLAEWLPDNTLPEDYTPAVCRALERHYWRNCGFGKDPMYGADMQGTLFDPDMKTWNVACLPNLLERLLPTGNKIPGVNTPYLYFGMWRATFAWHVEDMDLYSINYIHWGAPKYWYAIPSQRADAFEDVMRKHFPTEASECPQFMRHKSFLASPAILAEADCRPNTLVQHQGEFVITYPRGYHAGFNVGFNCAESVNFALESWIELGRRAQFCKCVGDSVHLDVDAILTEREARNSFDLALDDYSHLVKKRKASPSESLAAKRPRTQEPGEAHSAAEPEHLPPIKIRIKPLKIQPQNTSPYRARTQAIDPDLPKLANPLVLRAASHPMTNESHSAPRSANVRTFQAPKSPSGSSSSPLPRLKITAQPPPLPCNLCSSTDLEGLLPVRGLSSAGGESASPRRASAAIQTLESLRAHEFCAQAVPETWVTEMGGQKYVCGVDKVVKDRWTLKCSLCLKSTSRLHGAKIQCAKGRCPKAFHVGCAKDSSDVELTVAEGGEDSSTTGESSEGKRLKKPTVTVLCPQHNPRLVEARKADKQQKLDADIGALTQYSRIKVRASGGVFAVTLVNVYEDRRTVEVMWDQGSTKEFRYTSVVWTDDGEVQEKPGKGMEGSSTVAAGNATVDSGSNPAPAPTQPSSHDGSDPPLNASKPSLAVIEKSERHSKLPKAGPAGYSFHPYPYYYPPSYPQAISTDGASQPQPQANPPRPPSHHAYTVPMPVPVQYPYTYTGYNQQHGFSSQPQFYPAHGYHYPPITTYHPAAPTPPANTQPTSTPGTASSHREESKARTSASTANSAASNTPSAGGSVRSYVGVRPASSQDILNGVHQARGLSRT</sequence>
<dbReference type="Gene3D" id="3.30.40.10">
    <property type="entry name" value="Zinc/RING finger domain, C3HC4 (zinc finger)"/>
    <property type="match status" value="1"/>
</dbReference>
<keyword evidence="4" id="KW-0863">Zinc-finger</keyword>
<dbReference type="GO" id="GO:0051864">
    <property type="term" value="F:histone H3K36 demethylase activity"/>
    <property type="evidence" value="ECO:0007669"/>
    <property type="project" value="TreeGrafter"/>
</dbReference>
<dbReference type="PANTHER" id="PTHR10694:SF7">
    <property type="entry name" value="[HISTONE H3]-TRIMETHYL-L-LYSINE(9) DEMETHYLASE"/>
    <property type="match status" value="1"/>
</dbReference>
<dbReference type="OrthoDB" id="9547406at2759"/>
<dbReference type="PROSITE" id="PS51805">
    <property type="entry name" value="EPHD"/>
    <property type="match status" value="1"/>
</dbReference>
<dbReference type="SUPFAM" id="SSF51197">
    <property type="entry name" value="Clavaminate synthase-like"/>
    <property type="match status" value="1"/>
</dbReference>
<dbReference type="InterPro" id="IPR013083">
    <property type="entry name" value="Znf_RING/FYVE/PHD"/>
</dbReference>
<dbReference type="InterPro" id="IPR003347">
    <property type="entry name" value="JmjC_dom"/>
</dbReference>
<dbReference type="Proteomes" id="UP000383932">
    <property type="component" value="Unassembled WGS sequence"/>
</dbReference>
<evidence type="ECO:0000256" key="7">
    <source>
        <dbReference type="SAM" id="MobiDB-lite"/>
    </source>
</evidence>
<feature type="compositionally biased region" description="Low complexity" evidence="7">
    <location>
        <begin position="1046"/>
        <end position="1065"/>
    </location>
</feature>
<dbReference type="AlphaFoldDB" id="A0A5N5QF07"/>
<feature type="region of interest" description="Disordered" evidence="7">
    <location>
        <begin position="946"/>
        <end position="975"/>
    </location>
</feature>
<dbReference type="Pfam" id="PF02373">
    <property type="entry name" value="JmjC"/>
    <property type="match status" value="1"/>
</dbReference>
<feature type="compositionally biased region" description="Polar residues" evidence="7">
    <location>
        <begin position="20"/>
        <end position="35"/>
    </location>
</feature>
<protein>
    <recommendedName>
        <fullName evidence="2">[histone H3]-trimethyl-L-lysine(9) demethylase</fullName>
        <ecNumber evidence="2">1.14.11.66</ecNumber>
    </recommendedName>
</protein>
<dbReference type="Gene3D" id="2.60.120.650">
    <property type="entry name" value="Cupin"/>
    <property type="match status" value="1"/>
</dbReference>
<dbReference type="SMART" id="SM00249">
    <property type="entry name" value="PHD"/>
    <property type="match status" value="1"/>
</dbReference>
<feature type="region of interest" description="Disordered" evidence="7">
    <location>
        <begin position="20"/>
        <end position="43"/>
    </location>
</feature>
<evidence type="ECO:0000313" key="11">
    <source>
        <dbReference type="EMBL" id="KAB5590048.1"/>
    </source>
</evidence>
<dbReference type="Pfam" id="PF13832">
    <property type="entry name" value="zf-HC5HC2H_2"/>
    <property type="match status" value="1"/>
</dbReference>
<feature type="compositionally biased region" description="Low complexity" evidence="7">
    <location>
        <begin position="609"/>
        <end position="621"/>
    </location>
</feature>
<dbReference type="GO" id="GO:0008270">
    <property type="term" value="F:zinc ion binding"/>
    <property type="evidence" value="ECO:0007669"/>
    <property type="project" value="UniProtKB-KW"/>
</dbReference>
<comment type="similarity">
    <text evidence="1">Belongs to the JHDM3 histone demethylase family.</text>
</comment>
<evidence type="ECO:0000259" key="8">
    <source>
        <dbReference type="PROSITE" id="PS51183"/>
    </source>
</evidence>
<dbReference type="SMART" id="SM00558">
    <property type="entry name" value="JmjC"/>
    <property type="match status" value="1"/>
</dbReference>
<feature type="region of interest" description="Disordered" evidence="7">
    <location>
        <begin position="1014"/>
        <end position="1093"/>
    </location>
</feature>
<evidence type="ECO:0000256" key="4">
    <source>
        <dbReference type="ARBA" id="ARBA00022771"/>
    </source>
</evidence>
<dbReference type="InterPro" id="IPR003349">
    <property type="entry name" value="JmjN"/>
</dbReference>
<dbReference type="Pfam" id="PF02375">
    <property type="entry name" value="JmjN"/>
    <property type="match status" value="1"/>
</dbReference>
<dbReference type="GO" id="GO:0010468">
    <property type="term" value="P:regulation of gene expression"/>
    <property type="evidence" value="ECO:0007669"/>
    <property type="project" value="TreeGrafter"/>
</dbReference>
<proteinExistence type="inferred from homology"/>
<evidence type="ECO:0000256" key="1">
    <source>
        <dbReference type="ARBA" id="ARBA00009711"/>
    </source>
</evidence>
<evidence type="ECO:0000256" key="5">
    <source>
        <dbReference type="ARBA" id="ARBA00022833"/>
    </source>
</evidence>
<gene>
    <name evidence="11" type="ORF">CTheo_6504</name>
</gene>
<feature type="region of interest" description="Disordered" evidence="7">
    <location>
        <begin position="55"/>
        <end position="78"/>
    </location>
</feature>
<feature type="region of interest" description="Disordered" evidence="7">
    <location>
        <begin position="514"/>
        <end position="545"/>
    </location>
</feature>
<dbReference type="GO" id="GO:0000785">
    <property type="term" value="C:chromatin"/>
    <property type="evidence" value="ECO:0007669"/>
    <property type="project" value="TreeGrafter"/>
</dbReference>
<keyword evidence="12" id="KW-1185">Reference proteome</keyword>
<feature type="region of interest" description="Disordered" evidence="7">
    <location>
        <begin position="589"/>
        <end position="625"/>
    </location>
</feature>
<dbReference type="EMBL" id="SSOP01000203">
    <property type="protein sequence ID" value="KAB5590048.1"/>
    <property type="molecule type" value="Genomic_DNA"/>
</dbReference>
<feature type="domain" description="PHD-type" evidence="10">
    <location>
        <begin position="650"/>
        <end position="786"/>
    </location>
</feature>
<dbReference type="SMART" id="SM00545">
    <property type="entry name" value="JmjN"/>
    <property type="match status" value="1"/>
</dbReference>
<evidence type="ECO:0000313" key="12">
    <source>
        <dbReference type="Proteomes" id="UP000383932"/>
    </source>
</evidence>
<evidence type="ECO:0000256" key="6">
    <source>
        <dbReference type="ARBA" id="ARBA00049349"/>
    </source>
</evidence>
<accession>A0A5N5QF07</accession>
<name>A0A5N5QF07_9AGAM</name>
<evidence type="ECO:0000256" key="2">
    <source>
        <dbReference type="ARBA" id="ARBA00012900"/>
    </source>
</evidence>
<evidence type="ECO:0000256" key="3">
    <source>
        <dbReference type="ARBA" id="ARBA00022723"/>
    </source>
</evidence>